<protein>
    <submittedName>
        <fullName evidence="1">Uncharacterized protein</fullName>
    </submittedName>
</protein>
<organism evidence="1">
    <name type="scientific">Anopheles atroparvus</name>
    <name type="common">European mosquito</name>
    <dbReference type="NCBI Taxonomy" id="41427"/>
    <lineage>
        <taxon>Eukaryota</taxon>
        <taxon>Metazoa</taxon>
        <taxon>Ecdysozoa</taxon>
        <taxon>Arthropoda</taxon>
        <taxon>Hexapoda</taxon>
        <taxon>Insecta</taxon>
        <taxon>Pterygota</taxon>
        <taxon>Neoptera</taxon>
        <taxon>Endopterygota</taxon>
        <taxon>Diptera</taxon>
        <taxon>Nematocera</taxon>
        <taxon>Culicoidea</taxon>
        <taxon>Culicidae</taxon>
        <taxon>Anophelinae</taxon>
        <taxon>Anopheles</taxon>
    </lineage>
</organism>
<evidence type="ECO:0000313" key="1">
    <source>
        <dbReference type="EnsemblMetazoa" id="AATE018387-PA.1"/>
    </source>
</evidence>
<sequence length="274" mass="29389">MELTIEEASGDATPPHGDTGLCRPESILSVLGRSLNASCLAALVSTHLSVDISTRCSSSQVPLYTLFLHSYLQLLLLLLGIVRLELVVLVGNIFTTSSSPMTSERRHRRELRGPMVMVVSVSRADDEDDEMVAIGALDTSTTVGDNDATFSAATRCSPFAGTCFSLTTSTFSWRFLRPFRSIVVQQSSSLSSDGRPLASAFERVRSMFCSAKASVDSMRSFFRILCDMAAPVGRPLDTVVVPFVWPTADVGAADLDEDFGSLTAGGGFLVTLGE</sequence>
<name>A0A182JHV0_ANOAO</name>
<proteinExistence type="predicted"/>
<accession>A0A182JHV0</accession>
<dbReference type="AlphaFoldDB" id="A0A182JHV0"/>
<reference evidence="1" key="1">
    <citation type="submission" date="2022-08" db="UniProtKB">
        <authorList>
            <consortium name="EnsemblMetazoa"/>
        </authorList>
    </citation>
    <scope>IDENTIFICATION</scope>
    <source>
        <strain evidence="1">EBRO</strain>
    </source>
</reference>
<dbReference type="EnsemblMetazoa" id="AATE018387-RA">
    <property type="protein sequence ID" value="AATE018387-PA.1"/>
    <property type="gene ID" value="AATE018387"/>
</dbReference>
<dbReference type="VEuPathDB" id="VectorBase:AATE018387"/>